<reference evidence="1 2" key="1">
    <citation type="submission" date="2009-08" db="EMBL/GenBank/DDBJ databases">
        <title>The Genome Sequence of Spizellomyces punctatus strain DAOM BR117.</title>
        <authorList>
            <consortium name="The Broad Institute Genome Sequencing Platform"/>
            <person name="Russ C."/>
            <person name="Cuomo C."/>
            <person name="Shea T."/>
            <person name="Young S.K."/>
            <person name="Zeng Q."/>
            <person name="Koehrsen M."/>
            <person name="Haas B."/>
            <person name="Borodovsky M."/>
            <person name="Guigo R."/>
            <person name="Alvarado L."/>
            <person name="Berlin A."/>
            <person name="Bochicchio J."/>
            <person name="Borenstein D."/>
            <person name="Chapman S."/>
            <person name="Chen Z."/>
            <person name="Engels R."/>
            <person name="Freedman E."/>
            <person name="Gellesch M."/>
            <person name="Goldberg J."/>
            <person name="Griggs A."/>
            <person name="Gujja S."/>
            <person name="Heiman D."/>
            <person name="Hepburn T."/>
            <person name="Howarth C."/>
            <person name="Jen D."/>
            <person name="Larson L."/>
            <person name="Lewis B."/>
            <person name="Mehta T."/>
            <person name="Park D."/>
            <person name="Pearson M."/>
            <person name="Roberts A."/>
            <person name="Saif S."/>
            <person name="Shenoy N."/>
            <person name="Sisk P."/>
            <person name="Stolte C."/>
            <person name="Sykes S."/>
            <person name="Thomson T."/>
            <person name="Walk T."/>
            <person name="White J."/>
            <person name="Yandava C."/>
            <person name="Burger G."/>
            <person name="Gray M.W."/>
            <person name="Holland P.W.H."/>
            <person name="King N."/>
            <person name="Lang F.B.F."/>
            <person name="Roger A.J."/>
            <person name="Ruiz-Trillo I."/>
            <person name="Lander E."/>
            <person name="Nusbaum C."/>
        </authorList>
    </citation>
    <scope>NUCLEOTIDE SEQUENCE [LARGE SCALE GENOMIC DNA]</scope>
    <source>
        <strain evidence="1 2">DAOM BR117</strain>
    </source>
</reference>
<dbReference type="OrthoDB" id="2014201at2759"/>
<evidence type="ECO:0000313" key="2">
    <source>
        <dbReference type="Proteomes" id="UP000053201"/>
    </source>
</evidence>
<dbReference type="VEuPathDB" id="FungiDB:SPPG_08154"/>
<dbReference type="Proteomes" id="UP000053201">
    <property type="component" value="Unassembled WGS sequence"/>
</dbReference>
<dbReference type="InParanoid" id="A0A0L0H5U7"/>
<keyword evidence="2" id="KW-1185">Reference proteome</keyword>
<evidence type="ECO:0000313" key="1">
    <source>
        <dbReference type="EMBL" id="KNC96567.1"/>
    </source>
</evidence>
<dbReference type="AlphaFoldDB" id="A0A0L0H5U7"/>
<sequence length="325" mass="36726">MKILPTRGKPHGMLPALIALNISPNSPISPNITTPISSHAYVFYATNTEYACSVLINMALIRKWGSKIRFVFLVTDKVPKAYVEKAASHFGAHIVSVTPPPPPAGTNPNDVATYGEVMTKLLAFSLSTYGYTRILTLDADQLVRKNLDHLFELPHVDIAIPRAYWYVEFHGVDKQPDGRGGVGWAASPLMVIELSPRLWKRVQGRLANLEKNEYDMDLINHEFGNEVLLLPGRYVTLNNHWDTETVPKWSSFWTAESAKNRTTLSRVYEEEVEVVHFSANVGRYGKPWTVPNGVIRENAHPVLKDMYLEWWTSAARLCPEWENTI</sequence>
<dbReference type="PANTHER" id="PTHR11183">
    <property type="entry name" value="GLYCOGENIN SUBFAMILY MEMBER"/>
    <property type="match status" value="1"/>
</dbReference>
<dbReference type="InterPro" id="IPR050587">
    <property type="entry name" value="GNT1/Glycosyltrans_8"/>
</dbReference>
<dbReference type="eggNOG" id="KOG1950">
    <property type="taxonomic scope" value="Eukaryota"/>
</dbReference>
<evidence type="ECO:0008006" key="3">
    <source>
        <dbReference type="Google" id="ProtNLM"/>
    </source>
</evidence>
<proteinExistence type="predicted"/>
<dbReference type="Gene3D" id="3.90.550.10">
    <property type="entry name" value="Spore Coat Polysaccharide Biosynthesis Protein SpsA, Chain A"/>
    <property type="match status" value="1"/>
</dbReference>
<accession>A0A0L0H5U7</accession>
<name>A0A0L0H5U7_SPIPD</name>
<dbReference type="OMA" id="YEEYWAQ"/>
<dbReference type="RefSeq" id="XP_016604607.1">
    <property type="nucleotide sequence ID" value="XM_016756310.1"/>
</dbReference>
<dbReference type="EMBL" id="KQ257468">
    <property type="protein sequence ID" value="KNC96567.1"/>
    <property type="molecule type" value="Genomic_DNA"/>
</dbReference>
<dbReference type="InterPro" id="IPR029044">
    <property type="entry name" value="Nucleotide-diphossugar_trans"/>
</dbReference>
<protein>
    <recommendedName>
        <fullName evidence="3">Nucleotide-diphospho-sugar transferase</fullName>
    </recommendedName>
</protein>
<dbReference type="SUPFAM" id="SSF53448">
    <property type="entry name" value="Nucleotide-diphospho-sugar transferases"/>
    <property type="match status" value="1"/>
</dbReference>
<gene>
    <name evidence="1" type="ORF">SPPG_08154</name>
</gene>
<organism evidence="1 2">
    <name type="scientific">Spizellomyces punctatus (strain DAOM BR117)</name>
    <dbReference type="NCBI Taxonomy" id="645134"/>
    <lineage>
        <taxon>Eukaryota</taxon>
        <taxon>Fungi</taxon>
        <taxon>Fungi incertae sedis</taxon>
        <taxon>Chytridiomycota</taxon>
        <taxon>Chytridiomycota incertae sedis</taxon>
        <taxon>Chytridiomycetes</taxon>
        <taxon>Spizellomycetales</taxon>
        <taxon>Spizellomycetaceae</taxon>
        <taxon>Spizellomyces</taxon>
    </lineage>
</organism>
<dbReference type="GeneID" id="27691331"/>
<dbReference type="STRING" id="645134.A0A0L0H5U7"/>